<keyword evidence="5" id="KW-1185">Reference proteome</keyword>
<name>A0AAE3B678_9RHOB</name>
<dbReference type="EC" id="1.3.1.106" evidence="4"/>
<keyword evidence="3 4" id="KW-0560">Oxidoreductase</keyword>
<dbReference type="GO" id="GO:0016994">
    <property type="term" value="F:precorrin-6A reductase activity"/>
    <property type="evidence" value="ECO:0007669"/>
    <property type="project" value="InterPro"/>
</dbReference>
<dbReference type="Pfam" id="PF02571">
    <property type="entry name" value="CbiJ"/>
    <property type="match status" value="1"/>
</dbReference>
<dbReference type="RefSeq" id="WP_203242227.1">
    <property type="nucleotide sequence ID" value="NZ_JAFBRH010000002.1"/>
</dbReference>
<evidence type="ECO:0000313" key="4">
    <source>
        <dbReference type="EMBL" id="MBM1713997.1"/>
    </source>
</evidence>
<comment type="pathway">
    <text evidence="1">Cofactor biosynthesis; adenosylcobalamin biosynthesis.</text>
</comment>
<dbReference type="PANTHER" id="PTHR36925">
    <property type="entry name" value="COBALT-PRECORRIN-6A REDUCTASE"/>
    <property type="match status" value="1"/>
</dbReference>
<evidence type="ECO:0000256" key="2">
    <source>
        <dbReference type="ARBA" id="ARBA00022573"/>
    </source>
</evidence>
<dbReference type="NCBIfam" id="TIGR00715">
    <property type="entry name" value="precor6x_red"/>
    <property type="match status" value="1"/>
</dbReference>
<dbReference type="PROSITE" id="PS51014">
    <property type="entry name" value="COBK_CBIJ"/>
    <property type="match status" value="1"/>
</dbReference>
<comment type="caution">
    <text evidence="4">The sequence shown here is derived from an EMBL/GenBank/DDBJ whole genome shotgun (WGS) entry which is preliminary data.</text>
</comment>
<evidence type="ECO:0000313" key="5">
    <source>
        <dbReference type="Proteomes" id="UP000732193"/>
    </source>
</evidence>
<dbReference type="AlphaFoldDB" id="A0AAE3B678"/>
<accession>A0AAE3B678</accession>
<proteinExistence type="predicted"/>
<evidence type="ECO:0000256" key="1">
    <source>
        <dbReference type="ARBA" id="ARBA00004953"/>
    </source>
</evidence>
<evidence type="ECO:0000256" key="3">
    <source>
        <dbReference type="ARBA" id="ARBA00023002"/>
    </source>
</evidence>
<dbReference type="PANTHER" id="PTHR36925:SF1">
    <property type="entry name" value="COBALT-PRECORRIN-6A REDUCTASE"/>
    <property type="match status" value="1"/>
</dbReference>
<dbReference type="EMBL" id="JAFBRM010000002">
    <property type="protein sequence ID" value="MBM1713997.1"/>
    <property type="molecule type" value="Genomic_DNA"/>
</dbReference>
<dbReference type="InterPro" id="IPR003723">
    <property type="entry name" value="Precorrin-6x_reduct"/>
</dbReference>
<protein>
    <submittedName>
        <fullName evidence="4">Cobalt-precorrin-6A reductase</fullName>
        <ecNumber evidence="4">1.3.1.106</ecNumber>
    </submittedName>
</protein>
<gene>
    <name evidence="4" type="ORF">JQV55_10515</name>
</gene>
<keyword evidence="2" id="KW-0169">Cobalamin biosynthesis</keyword>
<dbReference type="Proteomes" id="UP000732193">
    <property type="component" value="Unassembled WGS sequence"/>
</dbReference>
<dbReference type="GO" id="GO:0009236">
    <property type="term" value="P:cobalamin biosynthetic process"/>
    <property type="evidence" value="ECO:0007669"/>
    <property type="project" value="UniProtKB-KW"/>
</dbReference>
<reference evidence="4 5" key="1">
    <citation type="submission" date="2021-01" db="EMBL/GenBank/DDBJ databases">
        <title>Diatom-associated Roseobacters Show Island Model of Population Structure.</title>
        <authorList>
            <person name="Qu L."/>
            <person name="Feng X."/>
            <person name="Chen Y."/>
            <person name="Li L."/>
            <person name="Wang X."/>
            <person name="Hu Z."/>
            <person name="Wang H."/>
            <person name="Luo H."/>
        </authorList>
    </citation>
    <scope>NUCLEOTIDE SEQUENCE [LARGE SCALE GENOMIC DNA]</scope>
    <source>
        <strain evidence="4 5">TR60-84</strain>
    </source>
</reference>
<sequence>MRILLLGGTTEASQMAKTLAAQGLDAVFSYAGRTANPVAQPLPTRVGGFGGVDGLATYLRAENITHVIDATHPFAAGMSRNAHAACARANVSLIRLERPAWAPVDGDTWTLLPEIEEIPAALPDTPSRIFLAIGKQQIGLFAAKPQHHYLLRLVDQPEAGLPLPDTAIVIARGPFDVAGDVALMRAHRITHVVAKNSGGQGARAKLEAARFLGLPVLMAQRPVLPDGDLANTVEGVLKWLPHEADRGV</sequence>
<organism evidence="4 5">
    <name type="scientific">Sulfitobacter geojensis</name>
    <dbReference type="NCBI Taxonomy" id="1342299"/>
    <lineage>
        <taxon>Bacteria</taxon>
        <taxon>Pseudomonadati</taxon>
        <taxon>Pseudomonadota</taxon>
        <taxon>Alphaproteobacteria</taxon>
        <taxon>Rhodobacterales</taxon>
        <taxon>Roseobacteraceae</taxon>
        <taxon>Sulfitobacter</taxon>
    </lineage>
</organism>
<dbReference type="NCBIfam" id="NF005968">
    <property type="entry name" value="PRK08057.1-2"/>
    <property type="match status" value="1"/>
</dbReference>